<sequence length="190" mass="21566">MTEPRTYLERLREIALDQHGYVSRAQARDDGVPDSELAKMVARERIERAAHGVYRIPQVPATRYDNWALAVLWTGAPEACLSHETALSAWDISDVNPDRIHLTVTRSRRLRRVGGDRYVVHHHDLTPDERTWFEGIPTTTVTRTIEDCIADGTPTYLVGQALERGSATSELTTADHDRLTRLLEARDGRR</sequence>
<dbReference type="Proteomes" id="UP001321475">
    <property type="component" value="Chromosome"/>
</dbReference>
<evidence type="ECO:0000313" key="2">
    <source>
        <dbReference type="EMBL" id="BDZ43140.1"/>
    </source>
</evidence>
<gene>
    <name evidence="2" type="ORF">GCM10025865_24390</name>
</gene>
<evidence type="ECO:0000259" key="1">
    <source>
        <dbReference type="Pfam" id="PF13338"/>
    </source>
</evidence>
<dbReference type="RefSeq" id="WP_286217454.1">
    <property type="nucleotide sequence ID" value="NZ_AP027729.1"/>
</dbReference>
<proteinExistence type="predicted"/>
<accession>A0ABN6XHR7</accession>
<protein>
    <recommendedName>
        <fullName evidence="1">AbiEi antitoxin N-terminal domain-containing protein</fullName>
    </recommendedName>
</protein>
<evidence type="ECO:0000313" key="3">
    <source>
        <dbReference type="Proteomes" id="UP001321475"/>
    </source>
</evidence>
<organism evidence="2 3">
    <name type="scientific">Paraoerskovia sediminicola</name>
    <dbReference type="NCBI Taxonomy" id="1138587"/>
    <lineage>
        <taxon>Bacteria</taxon>
        <taxon>Bacillati</taxon>
        <taxon>Actinomycetota</taxon>
        <taxon>Actinomycetes</taxon>
        <taxon>Micrococcales</taxon>
        <taxon>Cellulomonadaceae</taxon>
        <taxon>Paraoerskovia</taxon>
    </lineage>
</organism>
<feature type="domain" description="AbiEi antitoxin N-terminal" evidence="1">
    <location>
        <begin position="9"/>
        <end position="57"/>
    </location>
</feature>
<name>A0ABN6XHR7_9CELL</name>
<dbReference type="EMBL" id="AP027729">
    <property type="protein sequence ID" value="BDZ43140.1"/>
    <property type="molecule type" value="Genomic_DNA"/>
</dbReference>
<dbReference type="InterPro" id="IPR025159">
    <property type="entry name" value="AbiEi_N"/>
</dbReference>
<dbReference type="Pfam" id="PF13338">
    <property type="entry name" value="AbiEi_4"/>
    <property type="match status" value="1"/>
</dbReference>
<keyword evidence="3" id="KW-1185">Reference proteome</keyword>
<reference evidence="3" key="1">
    <citation type="journal article" date="2019" name="Int. J. Syst. Evol. Microbiol.">
        <title>The Global Catalogue of Microorganisms (GCM) 10K type strain sequencing project: providing services to taxonomists for standard genome sequencing and annotation.</title>
        <authorList>
            <consortium name="The Broad Institute Genomics Platform"/>
            <consortium name="The Broad Institute Genome Sequencing Center for Infectious Disease"/>
            <person name="Wu L."/>
            <person name="Ma J."/>
        </authorList>
    </citation>
    <scope>NUCLEOTIDE SEQUENCE [LARGE SCALE GENOMIC DNA]</scope>
    <source>
        <strain evidence="3">NBRC 108565</strain>
    </source>
</reference>